<evidence type="ECO:0000313" key="2">
    <source>
        <dbReference type="Proteomes" id="UP000887116"/>
    </source>
</evidence>
<name>A0A8X6FFD1_TRICU</name>
<accession>A0A8X6FFD1</accession>
<comment type="caution">
    <text evidence="1">The sequence shown here is derived from an EMBL/GenBank/DDBJ whole genome shotgun (WGS) entry which is preliminary data.</text>
</comment>
<dbReference type="OrthoDB" id="6514113at2759"/>
<reference evidence="1" key="1">
    <citation type="submission" date="2020-07" db="EMBL/GenBank/DDBJ databases">
        <title>Multicomponent nature underlies the extraordinary mechanical properties of spider dragline silk.</title>
        <authorList>
            <person name="Kono N."/>
            <person name="Nakamura H."/>
            <person name="Mori M."/>
            <person name="Yoshida Y."/>
            <person name="Ohtoshi R."/>
            <person name="Malay A.D."/>
            <person name="Moran D.A.P."/>
            <person name="Tomita M."/>
            <person name="Numata K."/>
            <person name="Arakawa K."/>
        </authorList>
    </citation>
    <scope>NUCLEOTIDE SEQUENCE</scope>
</reference>
<gene>
    <name evidence="1" type="ORF">TNCT_444771</name>
</gene>
<keyword evidence="2" id="KW-1185">Reference proteome</keyword>
<protein>
    <submittedName>
        <fullName evidence="1">Uncharacterized protein</fullName>
    </submittedName>
</protein>
<evidence type="ECO:0000313" key="1">
    <source>
        <dbReference type="EMBL" id="GFQ78668.1"/>
    </source>
</evidence>
<sequence>MYFYASANSRGGVAERTLSQNYGRHFGQTRSLNRVAYRIERRPHINVSKNILGCPPVYLNQELEDIFNSPFSHWELECGIKQFPQRKIAGPDSILPEFLAHLGNEAVGVLLQLINLTWASGIPSMGRNHTYSLSWQESGRPC</sequence>
<dbReference type="Proteomes" id="UP000887116">
    <property type="component" value="Unassembled WGS sequence"/>
</dbReference>
<proteinExistence type="predicted"/>
<dbReference type="AlphaFoldDB" id="A0A8X6FFD1"/>
<dbReference type="EMBL" id="BMAO01012046">
    <property type="protein sequence ID" value="GFQ78668.1"/>
    <property type="molecule type" value="Genomic_DNA"/>
</dbReference>
<organism evidence="1 2">
    <name type="scientific">Trichonephila clavata</name>
    <name type="common">Joro spider</name>
    <name type="synonym">Nephila clavata</name>
    <dbReference type="NCBI Taxonomy" id="2740835"/>
    <lineage>
        <taxon>Eukaryota</taxon>
        <taxon>Metazoa</taxon>
        <taxon>Ecdysozoa</taxon>
        <taxon>Arthropoda</taxon>
        <taxon>Chelicerata</taxon>
        <taxon>Arachnida</taxon>
        <taxon>Araneae</taxon>
        <taxon>Araneomorphae</taxon>
        <taxon>Entelegynae</taxon>
        <taxon>Araneoidea</taxon>
        <taxon>Nephilidae</taxon>
        <taxon>Trichonephila</taxon>
    </lineage>
</organism>